<dbReference type="EMBL" id="PYAW01000001">
    <property type="protein sequence ID" value="PSL49819.1"/>
    <property type="molecule type" value="Genomic_DNA"/>
</dbReference>
<dbReference type="InterPro" id="IPR032710">
    <property type="entry name" value="NTF2-like_dom_sf"/>
</dbReference>
<dbReference type="Gene3D" id="3.10.450.50">
    <property type="match status" value="1"/>
</dbReference>
<dbReference type="Pfam" id="PF12680">
    <property type="entry name" value="SnoaL_2"/>
    <property type="match status" value="1"/>
</dbReference>
<proteinExistence type="predicted"/>
<keyword evidence="3" id="KW-1185">Reference proteome</keyword>
<evidence type="ECO:0000313" key="2">
    <source>
        <dbReference type="EMBL" id="PSL49819.1"/>
    </source>
</evidence>
<name>A0A2P8HUA7_CHINA</name>
<evidence type="ECO:0000259" key="1">
    <source>
        <dbReference type="Pfam" id="PF12680"/>
    </source>
</evidence>
<dbReference type="OrthoDB" id="333383at2"/>
<accession>A0A2P8HUA7</accession>
<sequence>MTNFAQAWLQAWNAHDLEEILSHYDKDVVFYSPVIRRINNDPGGCIHGKEALRAYFSKALIAYPELHFELYHILEGVNSVVLYYKSVNDMLSTEMMVLNEKGLVTEVRAHYK</sequence>
<comment type="caution">
    <text evidence="2">The sequence shown here is derived from an EMBL/GenBank/DDBJ whole genome shotgun (WGS) entry which is preliminary data.</text>
</comment>
<protein>
    <submittedName>
        <fullName evidence="2">SnoaL-like protein</fullName>
    </submittedName>
</protein>
<feature type="domain" description="SnoaL-like" evidence="1">
    <location>
        <begin position="6"/>
        <end position="84"/>
    </location>
</feature>
<dbReference type="RefSeq" id="WP_106527596.1">
    <property type="nucleotide sequence ID" value="NZ_PYAW01000001.1"/>
</dbReference>
<evidence type="ECO:0000313" key="3">
    <source>
        <dbReference type="Proteomes" id="UP000240971"/>
    </source>
</evidence>
<gene>
    <name evidence="2" type="ORF">CLV51_1011156</name>
</gene>
<dbReference type="Proteomes" id="UP000240971">
    <property type="component" value="Unassembled WGS sequence"/>
</dbReference>
<reference evidence="2 3" key="1">
    <citation type="submission" date="2018-03" db="EMBL/GenBank/DDBJ databases">
        <title>Genomic Encyclopedia of Archaeal and Bacterial Type Strains, Phase II (KMG-II): from individual species to whole genera.</title>
        <authorList>
            <person name="Goeker M."/>
        </authorList>
    </citation>
    <scope>NUCLEOTIDE SEQUENCE [LARGE SCALE GENOMIC DNA]</scope>
    <source>
        <strain evidence="2 3">DSM 24859</strain>
    </source>
</reference>
<organism evidence="2 3">
    <name type="scientific">Chitinophaga niastensis</name>
    <dbReference type="NCBI Taxonomy" id="536980"/>
    <lineage>
        <taxon>Bacteria</taxon>
        <taxon>Pseudomonadati</taxon>
        <taxon>Bacteroidota</taxon>
        <taxon>Chitinophagia</taxon>
        <taxon>Chitinophagales</taxon>
        <taxon>Chitinophagaceae</taxon>
        <taxon>Chitinophaga</taxon>
    </lineage>
</organism>
<dbReference type="SUPFAM" id="SSF54427">
    <property type="entry name" value="NTF2-like"/>
    <property type="match status" value="1"/>
</dbReference>
<dbReference type="AlphaFoldDB" id="A0A2P8HUA7"/>
<dbReference type="InterPro" id="IPR037401">
    <property type="entry name" value="SnoaL-like"/>
</dbReference>